<reference evidence="1" key="1">
    <citation type="submission" date="2021-01" db="EMBL/GenBank/DDBJ databases">
        <authorList>
            <consortium name="Genoscope - CEA"/>
            <person name="William W."/>
        </authorList>
    </citation>
    <scope>NUCLEOTIDE SEQUENCE</scope>
</reference>
<evidence type="ECO:0000313" key="2">
    <source>
        <dbReference type="Proteomes" id="UP000692954"/>
    </source>
</evidence>
<protein>
    <recommendedName>
        <fullName evidence="3">VWFA domain-containing protein</fullName>
    </recommendedName>
</protein>
<evidence type="ECO:0000313" key="1">
    <source>
        <dbReference type="EMBL" id="CAD8123121.1"/>
    </source>
</evidence>
<dbReference type="Proteomes" id="UP000692954">
    <property type="component" value="Unassembled WGS sequence"/>
</dbReference>
<organism evidence="1 2">
    <name type="scientific">Paramecium sonneborni</name>
    <dbReference type="NCBI Taxonomy" id="65129"/>
    <lineage>
        <taxon>Eukaryota</taxon>
        <taxon>Sar</taxon>
        <taxon>Alveolata</taxon>
        <taxon>Ciliophora</taxon>
        <taxon>Intramacronucleata</taxon>
        <taxon>Oligohymenophorea</taxon>
        <taxon>Peniculida</taxon>
        <taxon>Parameciidae</taxon>
        <taxon>Paramecium</taxon>
    </lineage>
</organism>
<dbReference type="OrthoDB" id="687730at2759"/>
<gene>
    <name evidence="1" type="ORF">PSON_ATCC_30995.1.T1420135</name>
</gene>
<accession>A0A8S1R4U1</accession>
<dbReference type="AlphaFoldDB" id="A0A8S1R4U1"/>
<name>A0A8S1R4U1_9CILI</name>
<sequence>MFILSDGVDDDKGEDQRCKQILYTSKITDTFTINTFGYGNDHDLKVLNHISNLKGGQFFYIDNIQTLSECFILAMSGMLSIKAQNAMLNIKQINQNFKIFKIFGDDYFEDKIEFALEIEIPSSKQFDIQQADVLSIELQGLLIEINTEFLKQSKLILQFSNQQVLAEQNELVEINYLRAKAGDIIGQAKQQANQKNFDQAQQLLNKMIDEIEESFFKNNNQLLLVVKVLKKIKSICQPQQYQKGGEAFTLHKQKKHIK</sequence>
<comment type="caution">
    <text evidence="1">The sequence shown here is derived from an EMBL/GenBank/DDBJ whole genome shotgun (WGS) entry which is preliminary data.</text>
</comment>
<dbReference type="EMBL" id="CAJJDN010000142">
    <property type="protein sequence ID" value="CAD8123121.1"/>
    <property type="molecule type" value="Genomic_DNA"/>
</dbReference>
<evidence type="ECO:0008006" key="3">
    <source>
        <dbReference type="Google" id="ProtNLM"/>
    </source>
</evidence>
<proteinExistence type="predicted"/>
<keyword evidence="2" id="KW-1185">Reference proteome</keyword>